<sequence length="89" mass="10166">MLDIMLLFMLSVVVFVSRLLKDNVKRIGGSATLLSYAVIIFFIFAAGEIVDKELFFEKTALSIILIYFMVGTCVVYVWKSVSKIKNYRD</sequence>
<keyword evidence="1" id="KW-1133">Transmembrane helix</keyword>
<reference evidence="3" key="1">
    <citation type="submission" date="2016-10" db="EMBL/GenBank/DDBJ databases">
        <authorList>
            <person name="Varghese N."/>
            <person name="Submissions S."/>
        </authorList>
    </citation>
    <scope>NUCLEOTIDE SEQUENCE [LARGE SCALE GENOMIC DNA]</scope>
    <source>
        <strain evidence="3">AAP</strain>
    </source>
</reference>
<name>A0A1G9SJ00_9GAMM</name>
<gene>
    <name evidence="2" type="ORF">SAMN05192555_11252</name>
</gene>
<protein>
    <submittedName>
        <fullName evidence="2">Uncharacterized protein</fullName>
    </submittedName>
</protein>
<feature type="transmembrane region" description="Helical" evidence="1">
    <location>
        <begin position="31"/>
        <end position="50"/>
    </location>
</feature>
<accession>A0A1G9SJ00</accession>
<organism evidence="2 3">
    <name type="scientific">Franzmannia pantelleriensis</name>
    <dbReference type="NCBI Taxonomy" id="48727"/>
    <lineage>
        <taxon>Bacteria</taxon>
        <taxon>Pseudomonadati</taxon>
        <taxon>Pseudomonadota</taxon>
        <taxon>Gammaproteobacteria</taxon>
        <taxon>Oceanospirillales</taxon>
        <taxon>Halomonadaceae</taxon>
        <taxon>Franzmannia</taxon>
    </lineage>
</organism>
<proteinExistence type="predicted"/>
<dbReference type="STRING" id="48727.SAMN05192555_11252"/>
<keyword evidence="1" id="KW-0812">Transmembrane</keyword>
<evidence type="ECO:0000313" key="2">
    <source>
        <dbReference type="EMBL" id="SDM35474.1"/>
    </source>
</evidence>
<dbReference type="EMBL" id="FNGH01000012">
    <property type="protein sequence ID" value="SDM35474.1"/>
    <property type="molecule type" value="Genomic_DNA"/>
</dbReference>
<keyword evidence="3" id="KW-1185">Reference proteome</keyword>
<feature type="transmembrane region" description="Helical" evidence="1">
    <location>
        <begin position="59"/>
        <end position="78"/>
    </location>
</feature>
<evidence type="ECO:0000313" key="3">
    <source>
        <dbReference type="Proteomes" id="UP000199107"/>
    </source>
</evidence>
<keyword evidence="1" id="KW-0472">Membrane</keyword>
<dbReference type="AlphaFoldDB" id="A0A1G9SJ00"/>
<dbReference type="Proteomes" id="UP000199107">
    <property type="component" value="Unassembled WGS sequence"/>
</dbReference>
<evidence type="ECO:0000256" key="1">
    <source>
        <dbReference type="SAM" id="Phobius"/>
    </source>
</evidence>